<protein>
    <submittedName>
        <fullName evidence="2">Isocitrate lyase/PEP mutase family protein</fullName>
    </submittedName>
</protein>
<dbReference type="InterPro" id="IPR003314">
    <property type="entry name" value="Mu-type_HTH"/>
</dbReference>
<dbReference type="Gene3D" id="3.20.20.60">
    <property type="entry name" value="Phosphoenolpyruvate-binding domains"/>
    <property type="match status" value="1"/>
</dbReference>
<reference evidence="2 3" key="1">
    <citation type="submission" date="2024-02" db="EMBL/GenBank/DDBJ databases">
        <title>Genome sequence of Aquincola sp. MAHUQ-54.</title>
        <authorList>
            <person name="Huq M.A."/>
        </authorList>
    </citation>
    <scope>NUCLEOTIDE SEQUENCE [LARGE SCALE GENOMIC DNA]</scope>
    <source>
        <strain evidence="2 3">MAHUQ-54</strain>
    </source>
</reference>
<gene>
    <name evidence="2" type="ORF">V4F39_06345</name>
</gene>
<dbReference type="GO" id="GO:0003677">
    <property type="term" value="F:DNA binding"/>
    <property type="evidence" value="ECO:0007669"/>
    <property type="project" value="InterPro"/>
</dbReference>
<dbReference type="PROSITE" id="PS51702">
    <property type="entry name" value="HTH_MU"/>
    <property type="match status" value="1"/>
</dbReference>
<proteinExistence type="predicted"/>
<comment type="caution">
    <text evidence="2">The sequence shown here is derived from an EMBL/GenBank/DDBJ whole genome shotgun (WGS) entry which is preliminary data.</text>
</comment>
<evidence type="ECO:0000313" key="2">
    <source>
        <dbReference type="EMBL" id="MEF7613527.1"/>
    </source>
</evidence>
<name>A0AAW9QDM0_9BURK</name>
<keyword evidence="3" id="KW-1185">Reference proteome</keyword>
<evidence type="ECO:0000259" key="1">
    <source>
        <dbReference type="PROSITE" id="PS51702"/>
    </source>
</evidence>
<dbReference type="InterPro" id="IPR040442">
    <property type="entry name" value="Pyrv_kinase-like_dom_sf"/>
</dbReference>
<organism evidence="2 3">
    <name type="scientific">Aquincola agrisoli</name>
    <dbReference type="NCBI Taxonomy" id="3119538"/>
    <lineage>
        <taxon>Bacteria</taxon>
        <taxon>Pseudomonadati</taxon>
        <taxon>Pseudomonadota</taxon>
        <taxon>Betaproteobacteria</taxon>
        <taxon>Burkholderiales</taxon>
        <taxon>Sphaerotilaceae</taxon>
        <taxon>Aquincola</taxon>
    </lineage>
</organism>
<keyword evidence="2" id="KW-0456">Lyase</keyword>
<dbReference type="PANTHER" id="PTHR42905">
    <property type="entry name" value="PHOSPHOENOLPYRUVATE CARBOXYLASE"/>
    <property type="match status" value="1"/>
</dbReference>
<evidence type="ECO:0000313" key="3">
    <source>
        <dbReference type="Proteomes" id="UP001336250"/>
    </source>
</evidence>
<dbReference type="Proteomes" id="UP001336250">
    <property type="component" value="Unassembled WGS sequence"/>
</dbReference>
<dbReference type="CDD" id="cd00377">
    <property type="entry name" value="ICL_PEPM"/>
    <property type="match status" value="1"/>
</dbReference>
<accession>A0AAW9QDM0</accession>
<sequence length="285" mass="30179">MPASTRLALRERLRAPQPLVVPGCYDVLSARLIEQAGFEAVLVSGFGVSASLLGLPDVELATASEMAGVCRSVCRRVARPVLADADNGYGNALNVMRTVAELEAAGVASITLEDQRSPKRCPLISADAELLDVPEAVGKLRAALAARSDPALMVVARTDAREPQEVLHRARAYAEAGVDGFKLISPALRSTDLLDALRAEFPALPLFISSLGWAATQDAALFHGRASVITHPLLPLAGAARSVRDNLEALRQGLALPAGRATTGELEQMLGMDEVHRHESAFLPV</sequence>
<dbReference type="InterPro" id="IPR039556">
    <property type="entry name" value="ICL/PEPM"/>
</dbReference>
<feature type="domain" description="HTH Mu-type" evidence="1">
    <location>
        <begin position="1"/>
        <end position="17"/>
    </location>
</feature>
<dbReference type="EMBL" id="JAZIBG010000019">
    <property type="protein sequence ID" value="MEF7613527.1"/>
    <property type="molecule type" value="Genomic_DNA"/>
</dbReference>
<dbReference type="Pfam" id="PF13714">
    <property type="entry name" value="PEP_mutase"/>
    <property type="match status" value="1"/>
</dbReference>
<dbReference type="AlphaFoldDB" id="A0AAW9QDM0"/>
<dbReference type="RefSeq" id="WP_332288471.1">
    <property type="nucleotide sequence ID" value="NZ_JAZIBG010000019.1"/>
</dbReference>
<dbReference type="GO" id="GO:0016833">
    <property type="term" value="F:oxo-acid-lyase activity"/>
    <property type="evidence" value="ECO:0007669"/>
    <property type="project" value="UniProtKB-ARBA"/>
</dbReference>
<dbReference type="InterPro" id="IPR015813">
    <property type="entry name" value="Pyrv/PenolPyrv_kinase-like_dom"/>
</dbReference>
<dbReference type="PANTHER" id="PTHR42905:SF5">
    <property type="entry name" value="CARBOXYVINYL-CARBOXYPHOSPHONATE PHOSPHORYLMUTASE, CHLOROPLASTIC"/>
    <property type="match status" value="1"/>
</dbReference>
<dbReference type="SUPFAM" id="SSF51621">
    <property type="entry name" value="Phosphoenolpyruvate/pyruvate domain"/>
    <property type="match status" value="1"/>
</dbReference>